<comment type="caution">
    <text evidence="2">The sequence shown here is derived from an EMBL/GenBank/DDBJ whole genome shotgun (WGS) entry which is preliminary data.</text>
</comment>
<dbReference type="Pfam" id="PF01944">
    <property type="entry name" value="SpoIIM"/>
    <property type="match status" value="1"/>
</dbReference>
<keyword evidence="1" id="KW-0472">Membrane</keyword>
<reference evidence="2 3" key="1">
    <citation type="submission" date="2020-08" db="EMBL/GenBank/DDBJ databases">
        <title>Genomic Encyclopedia of Type Strains, Phase IV (KMG-IV): sequencing the most valuable type-strain genomes for metagenomic binning, comparative biology and taxonomic classification.</title>
        <authorList>
            <person name="Goeker M."/>
        </authorList>
    </citation>
    <scope>NUCLEOTIDE SEQUENCE [LARGE SCALE GENOMIC DNA]</scope>
    <source>
        <strain evidence="2 3">DSM 11805</strain>
    </source>
</reference>
<keyword evidence="1" id="KW-0812">Transmembrane</keyword>
<feature type="transmembrane region" description="Helical" evidence="1">
    <location>
        <begin position="209"/>
        <end position="238"/>
    </location>
</feature>
<evidence type="ECO:0000313" key="3">
    <source>
        <dbReference type="Proteomes" id="UP000572212"/>
    </source>
</evidence>
<feature type="transmembrane region" description="Helical" evidence="1">
    <location>
        <begin position="292"/>
        <end position="312"/>
    </location>
</feature>
<dbReference type="PANTHER" id="PTHR35337:SF1">
    <property type="entry name" value="SLR1478 PROTEIN"/>
    <property type="match status" value="1"/>
</dbReference>
<proteinExistence type="predicted"/>
<organism evidence="2 3">
    <name type="scientific">Gracilibacillus halotolerans</name>
    <dbReference type="NCBI Taxonomy" id="74386"/>
    <lineage>
        <taxon>Bacteria</taxon>
        <taxon>Bacillati</taxon>
        <taxon>Bacillota</taxon>
        <taxon>Bacilli</taxon>
        <taxon>Bacillales</taxon>
        <taxon>Bacillaceae</taxon>
        <taxon>Gracilibacillus</taxon>
    </lineage>
</organism>
<dbReference type="EMBL" id="JACHON010000008">
    <property type="protein sequence ID" value="MBB6513179.1"/>
    <property type="molecule type" value="Genomic_DNA"/>
</dbReference>
<dbReference type="InterPro" id="IPR002798">
    <property type="entry name" value="SpoIIM-like"/>
</dbReference>
<dbReference type="PANTHER" id="PTHR35337">
    <property type="entry name" value="SLR1478 PROTEIN"/>
    <property type="match status" value="1"/>
</dbReference>
<sequence>MKLSQFIQQYRNDWNDLEKLIIEMPKKKTYTSVKEFQTTYQKVSRQLSYSQTFFPDEEVTFYLNQLLSKAHNILYQSQQSSWKQLGSFLGKKFPSLLIEQWKAVVIAMLLFVFGGLASFLAVIENPNYIYSILPEDMVQSVEPATLGESTGNQDAPGMSAMIMTNNIQVAILAFAGGITFGLLTVYILIYNGLIIGALAAVFWNYGNSYVFWAFILPHGVIELIAIFIAGGAGLLMGYKLFVPGPHSRVSHLKTQAKRSVLLMIGTVPIFIIAGIIEGFITPGSFSLEMKYAVAGLTLVGITAYVMLGNYFLKKNPA</sequence>
<dbReference type="Proteomes" id="UP000572212">
    <property type="component" value="Unassembled WGS sequence"/>
</dbReference>
<feature type="transmembrane region" description="Helical" evidence="1">
    <location>
        <begin position="259"/>
        <end position="280"/>
    </location>
</feature>
<dbReference type="AlphaFoldDB" id="A0A841RL22"/>
<feature type="transmembrane region" description="Helical" evidence="1">
    <location>
        <begin position="103"/>
        <end position="123"/>
    </location>
</feature>
<protein>
    <submittedName>
        <fullName evidence="2">Putative membrane protein SpoIIM required for sporulation</fullName>
    </submittedName>
</protein>
<keyword evidence="1" id="KW-1133">Transmembrane helix</keyword>
<feature type="transmembrane region" description="Helical" evidence="1">
    <location>
        <begin position="170"/>
        <end position="203"/>
    </location>
</feature>
<name>A0A841RL22_9BACI</name>
<dbReference type="RefSeq" id="WP_184247878.1">
    <property type="nucleotide sequence ID" value="NZ_BAAACU010000064.1"/>
</dbReference>
<gene>
    <name evidence="2" type="ORF">GGQ92_001969</name>
</gene>
<evidence type="ECO:0000313" key="2">
    <source>
        <dbReference type="EMBL" id="MBB6513179.1"/>
    </source>
</evidence>
<keyword evidence="3" id="KW-1185">Reference proteome</keyword>
<accession>A0A841RL22</accession>
<evidence type="ECO:0000256" key="1">
    <source>
        <dbReference type="SAM" id="Phobius"/>
    </source>
</evidence>